<dbReference type="EMBL" id="VNKQ01000012">
    <property type="protein sequence ID" value="KAG0647654.1"/>
    <property type="molecule type" value="Genomic_DNA"/>
</dbReference>
<dbReference type="AlphaFoldDB" id="A0A9P7AVP6"/>
<evidence type="ECO:0000313" key="2">
    <source>
        <dbReference type="EMBL" id="KAG0647654.1"/>
    </source>
</evidence>
<dbReference type="PANTHER" id="PTHR37540:SF5">
    <property type="entry name" value="TRANSCRIPTION FACTOR DOMAIN-CONTAINING PROTEIN"/>
    <property type="match status" value="1"/>
</dbReference>
<organism evidence="2 3">
    <name type="scientific">Hyphodiscus hymeniophilus</name>
    <dbReference type="NCBI Taxonomy" id="353542"/>
    <lineage>
        <taxon>Eukaryota</taxon>
        <taxon>Fungi</taxon>
        <taxon>Dikarya</taxon>
        <taxon>Ascomycota</taxon>
        <taxon>Pezizomycotina</taxon>
        <taxon>Leotiomycetes</taxon>
        <taxon>Helotiales</taxon>
        <taxon>Hyphodiscaceae</taxon>
        <taxon>Hyphodiscus</taxon>
    </lineage>
</organism>
<keyword evidence="3" id="KW-1185">Reference proteome</keyword>
<comment type="caution">
    <text evidence="2">The sequence shown here is derived from an EMBL/GenBank/DDBJ whole genome shotgun (WGS) entry which is preliminary data.</text>
</comment>
<feature type="compositionally biased region" description="Polar residues" evidence="1">
    <location>
        <begin position="11"/>
        <end position="20"/>
    </location>
</feature>
<dbReference type="OrthoDB" id="4158087at2759"/>
<proteinExistence type="predicted"/>
<evidence type="ECO:0000256" key="1">
    <source>
        <dbReference type="SAM" id="MobiDB-lite"/>
    </source>
</evidence>
<gene>
    <name evidence="2" type="ORF">D0Z07_6718</name>
</gene>
<evidence type="ECO:0000313" key="3">
    <source>
        <dbReference type="Proteomes" id="UP000785200"/>
    </source>
</evidence>
<reference evidence="2" key="1">
    <citation type="submission" date="2019-07" db="EMBL/GenBank/DDBJ databases">
        <title>Hyphodiscus hymeniophilus genome sequencing and assembly.</title>
        <authorList>
            <person name="Kramer G."/>
            <person name="Nodwell J."/>
        </authorList>
    </citation>
    <scope>NUCLEOTIDE SEQUENCE</scope>
    <source>
        <strain evidence="2">ATCC 34498</strain>
    </source>
</reference>
<feature type="compositionally biased region" description="Basic and acidic residues" evidence="1">
    <location>
        <begin position="1"/>
        <end position="10"/>
    </location>
</feature>
<dbReference type="Pfam" id="PF11951">
    <property type="entry name" value="Fungal_trans_2"/>
    <property type="match status" value="1"/>
</dbReference>
<dbReference type="InterPro" id="IPR021858">
    <property type="entry name" value="Fun_TF"/>
</dbReference>
<dbReference type="Proteomes" id="UP000785200">
    <property type="component" value="Unassembled WGS sequence"/>
</dbReference>
<accession>A0A9P7AVP6</accession>
<feature type="region of interest" description="Disordered" evidence="1">
    <location>
        <begin position="1"/>
        <end position="26"/>
    </location>
</feature>
<sequence length="394" mass="43733">MSQHYEDLTRSSDVNEQNLTELPPTILGPGVVDPFDSLSPGLSKRTEDLIYHSKTIQGIESDESLVLSTEAISIINQRLEDGALNDGTISAVACLAGLESFDGSLSSVKTHMDGLEQMIKTRGGLIVGDLSLAAQRLESLAQPLVRADLGSANAMSTSPRFDVPDWLISDNLHNTEITRLLQTLENLKRSRGMVISAEDSVVETVHHQLSSVFESLHALTDILDWARKMSISDLDDICYSDWLYLTQRALMFILENSKRTKYGLDTCCSIAGLIYVECCLRDANTSCRIVCDLVARLVDSLEQLKIRPRHEVCHQVYGHWIFWAIFVGAVAAEHQERSNVEGSAAAKDKLMRWLAAVSGNFIDKPWLEVEKSLRAICWSDMGGTFVGAFLWDQI</sequence>
<protein>
    <submittedName>
        <fullName evidence="2">Uncharacterized protein</fullName>
    </submittedName>
</protein>
<dbReference type="PANTHER" id="PTHR37540">
    <property type="entry name" value="TRANSCRIPTION FACTOR (ACR-2), PUTATIVE-RELATED-RELATED"/>
    <property type="match status" value="1"/>
</dbReference>
<name>A0A9P7AVP6_9HELO</name>